<name>A0A8H6FX99_9LECA</name>
<feature type="transmembrane region" description="Helical" evidence="1">
    <location>
        <begin position="195"/>
        <end position="215"/>
    </location>
</feature>
<accession>A0A8H6FX99</accession>
<evidence type="ECO:0000313" key="3">
    <source>
        <dbReference type="Proteomes" id="UP000578531"/>
    </source>
</evidence>
<proteinExistence type="predicted"/>
<dbReference type="AlphaFoldDB" id="A0A8H6FX99"/>
<evidence type="ECO:0000313" key="2">
    <source>
        <dbReference type="EMBL" id="KAF6236487.1"/>
    </source>
</evidence>
<reference evidence="2 3" key="1">
    <citation type="journal article" date="2020" name="Genomics">
        <title>Complete, high-quality genomes from long-read metagenomic sequencing of two wolf lichen thalli reveals enigmatic genome architecture.</title>
        <authorList>
            <person name="McKenzie S.K."/>
            <person name="Walston R.F."/>
            <person name="Allen J.L."/>
        </authorList>
    </citation>
    <scope>NUCLEOTIDE SEQUENCE [LARGE SCALE GENOMIC DNA]</scope>
    <source>
        <strain evidence="2">WasteWater2</strain>
    </source>
</reference>
<dbReference type="OrthoDB" id="4582561at2759"/>
<evidence type="ECO:0000256" key="1">
    <source>
        <dbReference type="SAM" id="Phobius"/>
    </source>
</evidence>
<keyword evidence="3" id="KW-1185">Reference proteome</keyword>
<dbReference type="EMBL" id="JACCJC010000018">
    <property type="protein sequence ID" value="KAF6236487.1"/>
    <property type="molecule type" value="Genomic_DNA"/>
</dbReference>
<keyword evidence="1" id="KW-0812">Transmembrane</keyword>
<organism evidence="2 3">
    <name type="scientific">Letharia columbiana</name>
    <dbReference type="NCBI Taxonomy" id="112416"/>
    <lineage>
        <taxon>Eukaryota</taxon>
        <taxon>Fungi</taxon>
        <taxon>Dikarya</taxon>
        <taxon>Ascomycota</taxon>
        <taxon>Pezizomycotina</taxon>
        <taxon>Lecanoromycetes</taxon>
        <taxon>OSLEUM clade</taxon>
        <taxon>Lecanoromycetidae</taxon>
        <taxon>Lecanorales</taxon>
        <taxon>Lecanorineae</taxon>
        <taxon>Parmeliaceae</taxon>
        <taxon>Letharia</taxon>
    </lineage>
</organism>
<feature type="transmembrane region" description="Helical" evidence="1">
    <location>
        <begin position="227"/>
        <end position="246"/>
    </location>
</feature>
<dbReference type="Proteomes" id="UP000578531">
    <property type="component" value="Unassembled WGS sequence"/>
</dbReference>
<sequence length="290" mass="31664">MTYPDAYPDPAYVVTAITELTPISSPWGIQDAATVFFDYNGLALITDGCSQEGMKNCSATCSDVNKVFASPSNFQNCLAYPSILQHVSSGNATEAESNVAQRYAIDATQTNVTRLVGSCFSGYQNACLSDPRCQCYLDLDFVNSECGWTHILKGNDIFPLTYPYPNGTVLQCFHALCISVDITVNQDLGCGVGVYISYHMQAVLSLAIFISRVQTSERLIIEFQTQCYFMSAIQIASIVVMEAGLLGSTNLQQLSNNYNLIIVVCLGGTLPITFVLFCLRAADKKSWELS</sequence>
<keyword evidence="1" id="KW-0472">Membrane</keyword>
<gene>
    <name evidence="2" type="ORF">HO173_005268</name>
</gene>
<comment type="caution">
    <text evidence="2">The sequence shown here is derived from an EMBL/GenBank/DDBJ whole genome shotgun (WGS) entry which is preliminary data.</text>
</comment>
<dbReference type="RefSeq" id="XP_037165826.1">
    <property type="nucleotide sequence ID" value="XM_037307186.1"/>
</dbReference>
<keyword evidence="1" id="KW-1133">Transmembrane helix</keyword>
<protein>
    <submittedName>
        <fullName evidence="2">Uncharacterized protein</fullName>
    </submittedName>
</protein>
<dbReference type="GeneID" id="59286932"/>
<feature type="transmembrane region" description="Helical" evidence="1">
    <location>
        <begin position="258"/>
        <end position="279"/>
    </location>
</feature>